<evidence type="ECO:0000259" key="11">
    <source>
        <dbReference type="Pfam" id="PF00331"/>
    </source>
</evidence>
<dbReference type="PROSITE" id="PS51257">
    <property type="entry name" value="PROKAR_LIPOPROTEIN"/>
    <property type="match status" value="1"/>
</dbReference>
<evidence type="ECO:0000256" key="6">
    <source>
        <dbReference type="ARBA" id="ARBA00022801"/>
    </source>
</evidence>
<feature type="domain" description="GH10" evidence="11">
    <location>
        <begin position="325"/>
        <end position="505"/>
    </location>
</feature>
<evidence type="ECO:0000256" key="9">
    <source>
        <dbReference type="ARBA" id="ARBA00023326"/>
    </source>
</evidence>
<organism evidence="12 13">
    <name type="scientific">Belliella marina</name>
    <dbReference type="NCBI Taxonomy" id="1644146"/>
    <lineage>
        <taxon>Bacteria</taxon>
        <taxon>Pseudomonadati</taxon>
        <taxon>Bacteroidota</taxon>
        <taxon>Cytophagia</taxon>
        <taxon>Cytophagales</taxon>
        <taxon>Cyclobacteriaceae</taxon>
        <taxon>Belliella</taxon>
    </lineage>
</organism>
<reference evidence="13" key="1">
    <citation type="journal article" date="2019" name="Int. J. Syst. Evol. Microbiol.">
        <title>The Global Catalogue of Microorganisms (GCM) 10K type strain sequencing project: providing services to taxonomists for standard genome sequencing and annotation.</title>
        <authorList>
            <consortium name="The Broad Institute Genomics Platform"/>
            <consortium name="The Broad Institute Genome Sequencing Center for Infectious Disease"/>
            <person name="Wu L."/>
            <person name="Ma J."/>
        </authorList>
    </citation>
    <scope>NUCLEOTIDE SEQUENCE [LARGE SCALE GENOMIC DNA]</scope>
    <source>
        <strain evidence="13">CGMCC 1.15180</strain>
    </source>
</reference>
<name>A0ABW4VJC2_9BACT</name>
<feature type="signal peptide" evidence="10">
    <location>
        <begin position="1"/>
        <end position="21"/>
    </location>
</feature>
<keyword evidence="4" id="KW-0858">Xylan degradation</keyword>
<keyword evidence="13" id="KW-1185">Reference proteome</keyword>
<evidence type="ECO:0000256" key="3">
    <source>
        <dbReference type="ARBA" id="ARBA00012590"/>
    </source>
</evidence>
<dbReference type="PANTHER" id="PTHR31490">
    <property type="entry name" value="GLYCOSYL HYDROLASE"/>
    <property type="match status" value="1"/>
</dbReference>
<dbReference type="SUPFAM" id="SSF51445">
    <property type="entry name" value="(Trans)glycosidases"/>
    <property type="match status" value="1"/>
</dbReference>
<keyword evidence="6" id="KW-0378">Hydrolase</keyword>
<feature type="chain" id="PRO_5046597643" description="endo-1,4-beta-xylanase" evidence="10">
    <location>
        <begin position="22"/>
        <end position="560"/>
    </location>
</feature>
<dbReference type="InterPro" id="IPR001000">
    <property type="entry name" value="GH10_dom"/>
</dbReference>
<dbReference type="Pfam" id="PF00331">
    <property type="entry name" value="Glyco_hydro_10"/>
    <property type="match status" value="1"/>
</dbReference>
<keyword evidence="5 10" id="KW-0732">Signal</keyword>
<evidence type="ECO:0000313" key="13">
    <source>
        <dbReference type="Proteomes" id="UP001597361"/>
    </source>
</evidence>
<dbReference type="InterPro" id="IPR044846">
    <property type="entry name" value="GH10"/>
</dbReference>
<dbReference type="RefSeq" id="WP_376885148.1">
    <property type="nucleotide sequence ID" value="NZ_JBHUHR010000022.1"/>
</dbReference>
<comment type="similarity">
    <text evidence="2">Belongs to the glycosyl hydrolase 10 (cellulase F) family.</text>
</comment>
<dbReference type="PANTHER" id="PTHR31490:SF88">
    <property type="entry name" value="BETA-XYLANASE"/>
    <property type="match status" value="1"/>
</dbReference>
<evidence type="ECO:0000256" key="2">
    <source>
        <dbReference type="ARBA" id="ARBA00007495"/>
    </source>
</evidence>
<protein>
    <recommendedName>
        <fullName evidence="3">endo-1,4-beta-xylanase</fullName>
        <ecNumber evidence="3">3.2.1.8</ecNumber>
    </recommendedName>
</protein>
<comment type="catalytic activity">
    <reaction evidence="1">
        <text>Endohydrolysis of (1-&gt;4)-beta-D-xylosidic linkages in xylans.</text>
        <dbReference type="EC" id="3.2.1.8"/>
    </reaction>
</comment>
<dbReference type="EMBL" id="JBHUHR010000022">
    <property type="protein sequence ID" value="MFD2034729.1"/>
    <property type="molecule type" value="Genomic_DNA"/>
</dbReference>
<evidence type="ECO:0000256" key="10">
    <source>
        <dbReference type="SAM" id="SignalP"/>
    </source>
</evidence>
<evidence type="ECO:0000256" key="1">
    <source>
        <dbReference type="ARBA" id="ARBA00000681"/>
    </source>
</evidence>
<proteinExistence type="inferred from homology"/>
<evidence type="ECO:0000256" key="8">
    <source>
        <dbReference type="ARBA" id="ARBA00023295"/>
    </source>
</evidence>
<gene>
    <name evidence="12" type="ORF">ACFSKL_08015</name>
</gene>
<sequence length="560" mass="61487">MKNIKKYGIVASLAVLGFSCADIDPLEFDVEKPASIVEFDRINAFDDLKSYLPENSSFRIGSKIPLPDYGSMGLYYRVMNRNFNEITPSTEASHGAVVQNDGSLNLASLENFFDAVEVSGISVYWNNLITHSGQNSTYLNSIIAPLVIPGDEGTYLINFEDSEFGDNFPMHNGGSSVVVTDPVTQTGKVLNVLGPQTFPMFSITLPDGVTLGDVETLTFDFNGAGCCGLYGQGLRMGISDGPTVSTFTGYGSPASFGAPDGGWSRNAIILPFADLNLTASQKELNSFTLSVGSATGAANYFIDNLRLFWRQEGETIPKTGEEITEILTYEMDKWISGIAEVGNEGIKTWNVLSHPMSNDNPTELRSGEEMESIPDGTFFWQDHLGPQYGVLAFQMARQYGDSDDLYFINETGLVGNPAKLDGLMQYISYLESNGVQVDGIATEIRIDLSSSLAQVASLFQQLASTGMRIKISSLEVILDSTNPTPVMMNRQEDLYTELVESYFEHIPSNQQYGMVFGRAVDLQEDPLRQGIWYRYRTSENLLDRKPAYAGIAQGLINAFD</sequence>
<keyword evidence="8" id="KW-0326">Glycosidase</keyword>
<evidence type="ECO:0000256" key="4">
    <source>
        <dbReference type="ARBA" id="ARBA00022651"/>
    </source>
</evidence>
<evidence type="ECO:0000256" key="7">
    <source>
        <dbReference type="ARBA" id="ARBA00023277"/>
    </source>
</evidence>
<dbReference type="EC" id="3.2.1.8" evidence="3"/>
<keyword evidence="7" id="KW-0119">Carbohydrate metabolism</keyword>
<keyword evidence="9" id="KW-0624">Polysaccharide degradation</keyword>
<accession>A0ABW4VJC2</accession>
<dbReference type="Gene3D" id="3.20.20.80">
    <property type="entry name" value="Glycosidases"/>
    <property type="match status" value="1"/>
</dbReference>
<comment type="caution">
    <text evidence="12">The sequence shown here is derived from an EMBL/GenBank/DDBJ whole genome shotgun (WGS) entry which is preliminary data.</text>
</comment>
<evidence type="ECO:0000256" key="5">
    <source>
        <dbReference type="ARBA" id="ARBA00022729"/>
    </source>
</evidence>
<dbReference type="Proteomes" id="UP001597361">
    <property type="component" value="Unassembled WGS sequence"/>
</dbReference>
<evidence type="ECO:0000313" key="12">
    <source>
        <dbReference type="EMBL" id="MFD2034729.1"/>
    </source>
</evidence>
<dbReference type="InterPro" id="IPR017853">
    <property type="entry name" value="GH"/>
</dbReference>